<protein>
    <submittedName>
        <fullName evidence="1">Uncharacterized protein</fullName>
    </submittedName>
</protein>
<organism evidence="1 2">
    <name type="scientific">Engystomops pustulosus</name>
    <name type="common">Tungara frog</name>
    <name type="synonym">Physalaemus pustulosus</name>
    <dbReference type="NCBI Taxonomy" id="76066"/>
    <lineage>
        <taxon>Eukaryota</taxon>
        <taxon>Metazoa</taxon>
        <taxon>Chordata</taxon>
        <taxon>Craniata</taxon>
        <taxon>Vertebrata</taxon>
        <taxon>Euteleostomi</taxon>
        <taxon>Amphibia</taxon>
        <taxon>Batrachia</taxon>
        <taxon>Anura</taxon>
        <taxon>Neobatrachia</taxon>
        <taxon>Hyloidea</taxon>
        <taxon>Leptodactylidae</taxon>
        <taxon>Leiuperinae</taxon>
        <taxon>Engystomops</taxon>
    </lineage>
</organism>
<reference evidence="1" key="1">
    <citation type="thesis" date="2020" institute="ProQuest LLC" country="789 East Eisenhower Parkway, Ann Arbor, MI, USA">
        <title>Comparative Genomics and Chromosome Evolution.</title>
        <authorList>
            <person name="Mudd A.B."/>
        </authorList>
    </citation>
    <scope>NUCLEOTIDE SEQUENCE</scope>
    <source>
        <strain evidence="1">237g6f4</strain>
        <tissue evidence="1">Blood</tissue>
    </source>
</reference>
<dbReference type="Proteomes" id="UP000824782">
    <property type="component" value="Unassembled WGS sequence"/>
</dbReference>
<keyword evidence="2" id="KW-1185">Reference proteome</keyword>
<dbReference type="AlphaFoldDB" id="A0AAV6YHR4"/>
<proteinExistence type="predicted"/>
<dbReference type="EMBL" id="WNYA01039167">
    <property type="protein sequence ID" value="KAG8536712.1"/>
    <property type="molecule type" value="Genomic_DNA"/>
</dbReference>
<evidence type="ECO:0000313" key="1">
    <source>
        <dbReference type="EMBL" id="KAG8536712.1"/>
    </source>
</evidence>
<name>A0AAV6YHR4_ENGPU</name>
<gene>
    <name evidence="1" type="ORF">GDO81_025802</name>
</gene>
<sequence>MRGRGGGGFGLTWPDLSGSAPLWTHIPCMNPKLSVPKWCGSTRLTLYRSGGRTTRGGCCRYCPRSHHWGNLLQDGDCLYL</sequence>
<evidence type="ECO:0000313" key="2">
    <source>
        <dbReference type="Proteomes" id="UP000824782"/>
    </source>
</evidence>
<accession>A0AAV6YHR4</accession>
<comment type="caution">
    <text evidence="1">The sequence shown here is derived from an EMBL/GenBank/DDBJ whole genome shotgun (WGS) entry which is preliminary data.</text>
</comment>